<dbReference type="AlphaFoldDB" id="A0A940XLZ4"/>
<comment type="caution">
    <text evidence="2">The sequence shown here is derived from an EMBL/GenBank/DDBJ whole genome shotgun (WGS) entry which is preliminary data.</text>
</comment>
<feature type="chain" id="PRO_5037152085" evidence="1">
    <location>
        <begin position="27"/>
        <end position="58"/>
    </location>
</feature>
<evidence type="ECO:0000313" key="2">
    <source>
        <dbReference type="EMBL" id="MBQ0827009.1"/>
    </source>
</evidence>
<reference evidence="2" key="1">
    <citation type="submission" date="2021-04" db="EMBL/GenBank/DDBJ databases">
        <title>Genome seq and assembly of Streptomyces sp. RG38.</title>
        <authorList>
            <person name="Chhetri G."/>
        </authorList>
    </citation>
    <scope>NUCLEOTIDE SEQUENCE</scope>
    <source>
        <strain evidence="2">RG38</strain>
    </source>
</reference>
<dbReference type="EMBL" id="JAGPNL010000002">
    <property type="protein sequence ID" value="MBQ0827009.1"/>
    <property type="molecule type" value="Genomic_DNA"/>
</dbReference>
<feature type="signal peptide" evidence="1">
    <location>
        <begin position="1"/>
        <end position="26"/>
    </location>
</feature>
<dbReference type="Proteomes" id="UP000677875">
    <property type="component" value="Unassembled WGS sequence"/>
</dbReference>
<evidence type="ECO:0000313" key="3">
    <source>
        <dbReference type="Proteomes" id="UP000677875"/>
    </source>
</evidence>
<protein>
    <submittedName>
        <fullName evidence="2">Uncharacterized protein</fullName>
    </submittedName>
</protein>
<organism evidence="2 3">
    <name type="scientific">Streptomyces tagetis</name>
    <dbReference type="NCBI Taxonomy" id="2820809"/>
    <lineage>
        <taxon>Bacteria</taxon>
        <taxon>Bacillati</taxon>
        <taxon>Actinomycetota</taxon>
        <taxon>Actinomycetes</taxon>
        <taxon>Kitasatosporales</taxon>
        <taxon>Streptomycetaceae</taxon>
        <taxon>Streptomyces</taxon>
    </lineage>
</organism>
<keyword evidence="1" id="KW-0732">Signal</keyword>
<name>A0A940XLZ4_9ACTN</name>
<evidence type="ECO:0000256" key="1">
    <source>
        <dbReference type="SAM" id="SignalP"/>
    </source>
</evidence>
<gene>
    <name evidence="2" type="ORF">J5Y05_10855</name>
</gene>
<sequence>MRPAPRGGAGVGAVAAAGVTAAPVRAATAFATTVPDRAPATSATPAVLTVAALARPGA</sequence>
<dbReference type="RefSeq" id="WP_210870931.1">
    <property type="nucleotide sequence ID" value="NZ_JAGPNL010000002.1"/>
</dbReference>
<accession>A0A940XLZ4</accession>
<keyword evidence="3" id="KW-1185">Reference proteome</keyword>
<proteinExistence type="predicted"/>